<evidence type="ECO:0000256" key="1">
    <source>
        <dbReference type="SAM" id="Phobius"/>
    </source>
</evidence>
<proteinExistence type="predicted"/>
<organism evidence="2 3">
    <name type="scientific">Sporomusa malonica</name>
    <dbReference type="NCBI Taxonomy" id="112901"/>
    <lineage>
        <taxon>Bacteria</taxon>
        <taxon>Bacillati</taxon>
        <taxon>Bacillota</taxon>
        <taxon>Negativicutes</taxon>
        <taxon>Selenomonadales</taxon>
        <taxon>Sporomusaceae</taxon>
        <taxon>Sporomusa</taxon>
    </lineage>
</organism>
<name>A0A1W2EDH0_9FIRM</name>
<sequence length="215" mass="24515">MSLKLPGGDYVQWSRRFFMSAVYCIVTLIIVSCPTTSYALPEKYKQTDLPGLGRVVLPVQVEAVRVEEAQIPEYNLTINDGRIIHFVQVAITNEPKKFLEMDNPFFSTDADARKMTATIQKVLIQKAIKNGAKLINTYSIESTKIAGHEGWIGGYRTSIVEKMPSPMYTRIYLFNTQKKHMAMIYTCPDSDKTYWEPIMKQMVASLNSPVIIYRL</sequence>
<dbReference type="PROSITE" id="PS51257">
    <property type="entry name" value="PROKAR_LIPOPROTEIN"/>
    <property type="match status" value="1"/>
</dbReference>
<evidence type="ECO:0000313" key="3">
    <source>
        <dbReference type="Proteomes" id="UP000192738"/>
    </source>
</evidence>
<keyword evidence="1" id="KW-0812">Transmembrane</keyword>
<dbReference type="STRING" id="112901.SAMN04488500_12349"/>
<keyword evidence="3" id="KW-1185">Reference proteome</keyword>
<feature type="transmembrane region" description="Helical" evidence="1">
    <location>
        <begin position="20"/>
        <end position="40"/>
    </location>
</feature>
<dbReference type="Proteomes" id="UP000192738">
    <property type="component" value="Unassembled WGS sequence"/>
</dbReference>
<accession>A0A1W2EDH0</accession>
<keyword evidence="1" id="KW-1133">Transmembrane helix</keyword>
<gene>
    <name evidence="2" type="ORF">SAMN04488500_12349</name>
</gene>
<keyword evidence="1" id="KW-0472">Membrane</keyword>
<dbReference type="AlphaFoldDB" id="A0A1W2EDH0"/>
<protein>
    <recommendedName>
        <fullName evidence="4">PsbP protein</fullName>
    </recommendedName>
</protein>
<reference evidence="2 3" key="1">
    <citation type="submission" date="2017-04" db="EMBL/GenBank/DDBJ databases">
        <authorList>
            <person name="Afonso C.L."/>
            <person name="Miller P.J."/>
            <person name="Scott M.A."/>
            <person name="Spackman E."/>
            <person name="Goraichik I."/>
            <person name="Dimitrov K.M."/>
            <person name="Suarez D.L."/>
            <person name="Swayne D.E."/>
        </authorList>
    </citation>
    <scope>NUCLEOTIDE SEQUENCE [LARGE SCALE GENOMIC DNA]</scope>
    <source>
        <strain evidence="2 3">DSM 5090</strain>
    </source>
</reference>
<evidence type="ECO:0008006" key="4">
    <source>
        <dbReference type="Google" id="ProtNLM"/>
    </source>
</evidence>
<evidence type="ECO:0000313" key="2">
    <source>
        <dbReference type="EMBL" id="SMD07794.1"/>
    </source>
</evidence>
<dbReference type="EMBL" id="FWXI01000023">
    <property type="protein sequence ID" value="SMD07794.1"/>
    <property type="molecule type" value="Genomic_DNA"/>
</dbReference>